<dbReference type="Gene3D" id="3.40.50.300">
    <property type="entry name" value="P-loop containing nucleotide triphosphate hydrolases"/>
    <property type="match status" value="1"/>
</dbReference>
<evidence type="ECO:0000313" key="6">
    <source>
        <dbReference type="Proteomes" id="UP000091846"/>
    </source>
</evidence>
<dbReference type="SMART" id="SM00382">
    <property type="entry name" value="AAA"/>
    <property type="match status" value="1"/>
</dbReference>
<organism evidence="5 6">
    <name type="scientific">Mycobacterium colombiense</name>
    <dbReference type="NCBI Taxonomy" id="339268"/>
    <lineage>
        <taxon>Bacteria</taxon>
        <taxon>Bacillati</taxon>
        <taxon>Actinomycetota</taxon>
        <taxon>Actinomycetes</taxon>
        <taxon>Mycobacteriales</taxon>
        <taxon>Mycobacteriaceae</taxon>
        <taxon>Mycobacterium</taxon>
        <taxon>Mycobacterium avium complex (MAC)</taxon>
    </lineage>
</organism>
<dbReference type="RefSeq" id="WP_065028497.1">
    <property type="nucleotide sequence ID" value="NZ_LZKI01000073.1"/>
</dbReference>
<accession>A0A1A2YW14</accession>
<gene>
    <name evidence="5" type="ORF">A5708_21180</name>
</gene>
<keyword evidence="3" id="KW-0067">ATP-binding</keyword>
<evidence type="ECO:0000259" key="4">
    <source>
        <dbReference type="SMART" id="SM00382"/>
    </source>
</evidence>
<evidence type="ECO:0000313" key="5">
    <source>
        <dbReference type="EMBL" id="OBI42464.1"/>
    </source>
</evidence>
<dbReference type="InterPro" id="IPR003593">
    <property type="entry name" value="AAA+_ATPase"/>
</dbReference>
<evidence type="ECO:0000256" key="3">
    <source>
        <dbReference type="ARBA" id="ARBA00022840"/>
    </source>
</evidence>
<dbReference type="InterPro" id="IPR050221">
    <property type="entry name" value="26S_Proteasome_ATPase"/>
</dbReference>
<dbReference type="InterPro" id="IPR027417">
    <property type="entry name" value="P-loop_NTPase"/>
</dbReference>
<protein>
    <recommendedName>
        <fullName evidence="4">AAA+ ATPase domain-containing protein</fullName>
    </recommendedName>
</protein>
<reference evidence="5 6" key="1">
    <citation type="submission" date="2016-06" db="EMBL/GenBank/DDBJ databases">
        <authorList>
            <person name="Kjaerup R.B."/>
            <person name="Dalgaard T.S."/>
            <person name="Juul-Madsen H.R."/>
        </authorList>
    </citation>
    <scope>NUCLEOTIDE SEQUENCE [LARGE SCALE GENOMIC DNA]</scope>
    <source>
        <strain evidence="5 6">E1334</strain>
    </source>
</reference>
<dbReference type="SUPFAM" id="SSF52540">
    <property type="entry name" value="P-loop containing nucleoside triphosphate hydrolases"/>
    <property type="match status" value="1"/>
</dbReference>
<dbReference type="OrthoDB" id="9806903at2"/>
<dbReference type="InterPro" id="IPR003959">
    <property type="entry name" value="ATPase_AAA_core"/>
</dbReference>
<dbReference type="EMBL" id="LZKI01000073">
    <property type="protein sequence ID" value="OBI42464.1"/>
    <property type="molecule type" value="Genomic_DNA"/>
</dbReference>
<dbReference type="Pfam" id="PF00004">
    <property type="entry name" value="AAA"/>
    <property type="match status" value="1"/>
</dbReference>
<feature type="domain" description="AAA+ ATPase" evidence="4">
    <location>
        <begin position="43"/>
        <end position="175"/>
    </location>
</feature>
<dbReference type="PANTHER" id="PTHR23073">
    <property type="entry name" value="26S PROTEASOME REGULATORY SUBUNIT"/>
    <property type="match status" value="1"/>
</dbReference>
<dbReference type="GO" id="GO:0016887">
    <property type="term" value="F:ATP hydrolysis activity"/>
    <property type="evidence" value="ECO:0007669"/>
    <property type="project" value="InterPro"/>
</dbReference>
<keyword evidence="2" id="KW-0547">Nucleotide-binding</keyword>
<evidence type="ECO:0000256" key="1">
    <source>
        <dbReference type="ARBA" id="ARBA00006914"/>
    </source>
</evidence>
<dbReference type="CDD" id="cd19481">
    <property type="entry name" value="RecA-like_protease"/>
    <property type="match status" value="1"/>
</dbReference>
<dbReference type="Proteomes" id="UP000091846">
    <property type="component" value="Unassembled WGS sequence"/>
</dbReference>
<dbReference type="GO" id="GO:0005524">
    <property type="term" value="F:ATP binding"/>
    <property type="evidence" value="ECO:0007669"/>
    <property type="project" value="UniProtKB-KW"/>
</dbReference>
<evidence type="ECO:0000256" key="2">
    <source>
        <dbReference type="ARBA" id="ARBA00022741"/>
    </source>
</evidence>
<proteinExistence type="inferred from homology"/>
<comment type="similarity">
    <text evidence="1">Belongs to the AAA ATPase family.</text>
</comment>
<name>A0A1A2YW14_9MYCO</name>
<sequence length="256" mass="28061">MSIRDARIGFGDLLLPESTRRLFGEVHLEIRKEDFLVHHGISPRRRFLLVGPPGTGKSATAEALADELGRPLATVQLSSLVSSLLGDTARNLATIFAIASQESLVVLFDEFDAIGKERSEGSDHGELRRVVTTFLQQIDEFVGPSILVATTNHPALLDVAAWRRFDEVIAYELPNVHDIRALLRLKLRSIRRERGLDIDTVASACRGLTHSDVSGIVTSAYRRHLLFQPDDPLTTKELLDAADLAVSRAAAAHASS</sequence>
<comment type="caution">
    <text evidence="5">The sequence shown here is derived from an EMBL/GenBank/DDBJ whole genome shotgun (WGS) entry which is preliminary data.</text>
</comment>
<dbReference type="AlphaFoldDB" id="A0A1A2YW14"/>